<evidence type="ECO:0000256" key="7">
    <source>
        <dbReference type="ARBA" id="ARBA00037993"/>
    </source>
</evidence>
<evidence type="ECO:0000256" key="8">
    <source>
        <dbReference type="ARBA" id="ARBA00039149"/>
    </source>
</evidence>
<dbReference type="Pfam" id="PF06508">
    <property type="entry name" value="QueC"/>
    <property type="match status" value="1"/>
</dbReference>
<comment type="similarity">
    <text evidence="7">Belongs to the QueC family.</text>
</comment>
<dbReference type="SUPFAM" id="SSF52402">
    <property type="entry name" value="Adenine nucleotide alpha hydrolases-like"/>
    <property type="match status" value="1"/>
</dbReference>
<keyword evidence="6" id="KW-0067">ATP-binding</keyword>
<dbReference type="HAMAP" id="MF_01633">
    <property type="entry name" value="QueC"/>
    <property type="match status" value="1"/>
</dbReference>
<evidence type="ECO:0000256" key="6">
    <source>
        <dbReference type="ARBA" id="ARBA00022840"/>
    </source>
</evidence>
<dbReference type="PANTHER" id="PTHR42914:SF1">
    <property type="entry name" value="7-CYANO-7-DEAZAGUANINE SYNTHASE"/>
    <property type="match status" value="1"/>
</dbReference>
<evidence type="ECO:0000256" key="4">
    <source>
        <dbReference type="ARBA" id="ARBA00022741"/>
    </source>
</evidence>
<dbReference type="GO" id="GO:0005524">
    <property type="term" value="F:ATP binding"/>
    <property type="evidence" value="ECO:0007669"/>
    <property type="project" value="UniProtKB-KW"/>
</dbReference>
<dbReference type="EC" id="6.3.4.20" evidence="8"/>
<evidence type="ECO:0000256" key="1">
    <source>
        <dbReference type="ARBA" id="ARBA00005061"/>
    </source>
</evidence>
<keyword evidence="5" id="KW-0862">Zinc</keyword>
<name>A0A3B1C8X1_9ZZZZ</name>
<evidence type="ECO:0000313" key="10">
    <source>
        <dbReference type="EMBL" id="VAX26956.1"/>
    </source>
</evidence>
<dbReference type="AlphaFoldDB" id="A0A3B1C8X1"/>
<dbReference type="GO" id="GO:0016874">
    <property type="term" value="F:ligase activity"/>
    <property type="evidence" value="ECO:0007669"/>
    <property type="project" value="UniProtKB-KW"/>
</dbReference>
<accession>A0A3B1C8X1</accession>
<organism evidence="10">
    <name type="scientific">hydrothermal vent metagenome</name>
    <dbReference type="NCBI Taxonomy" id="652676"/>
    <lineage>
        <taxon>unclassified sequences</taxon>
        <taxon>metagenomes</taxon>
        <taxon>ecological metagenomes</taxon>
    </lineage>
</organism>
<dbReference type="GO" id="GO:0046872">
    <property type="term" value="F:metal ion binding"/>
    <property type="evidence" value="ECO:0007669"/>
    <property type="project" value="UniProtKB-KW"/>
</dbReference>
<dbReference type="InterPro" id="IPR018317">
    <property type="entry name" value="QueC"/>
</dbReference>
<comment type="pathway">
    <text evidence="1">Purine metabolism; 7-cyano-7-deazaguanine biosynthesis.</text>
</comment>
<reference evidence="10" key="1">
    <citation type="submission" date="2018-06" db="EMBL/GenBank/DDBJ databases">
        <authorList>
            <person name="Zhirakovskaya E."/>
        </authorList>
    </citation>
    <scope>NUCLEOTIDE SEQUENCE</scope>
</reference>
<comment type="catalytic activity">
    <reaction evidence="9">
        <text>7-carboxy-7-carbaguanine + NH4(+) + 2 ATP = 7-cyano-7-carbaguanine + 2 AMP + 2 diphosphate + 2 H(+)</text>
        <dbReference type="Rhea" id="RHEA:27982"/>
        <dbReference type="ChEBI" id="CHEBI:15378"/>
        <dbReference type="ChEBI" id="CHEBI:28938"/>
        <dbReference type="ChEBI" id="CHEBI:30616"/>
        <dbReference type="ChEBI" id="CHEBI:33019"/>
        <dbReference type="ChEBI" id="CHEBI:45075"/>
        <dbReference type="ChEBI" id="CHEBI:61036"/>
        <dbReference type="ChEBI" id="CHEBI:456215"/>
        <dbReference type="EC" id="6.3.4.20"/>
    </reaction>
</comment>
<evidence type="ECO:0000256" key="3">
    <source>
        <dbReference type="ARBA" id="ARBA00022723"/>
    </source>
</evidence>
<dbReference type="Gene3D" id="3.40.50.620">
    <property type="entry name" value="HUPs"/>
    <property type="match status" value="1"/>
</dbReference>
<dbReference type="EMBL" id="UOGD01000361">
    <property type="protein sequence ID" value="VAX26956.1"/>
    <property type="molecule type" value="Genomic_DNA"/>
</dbReference>
<protein>
    <recommendedName>
        <fullName evidence="8">7-cyano-7-deazaguanine synthase</fullName>
        <ecNumber evidence="8">6.3.4.20</ecNumber>
    </recommendedName>
</protein>
<evidence type="ECO:0000256" key="5">
    <source>
        <dbReference type="ARBA" id="ARBA00022833"/>
    </source>
</evidence>
<evidence type="ECO:0000256" key="9">
    <source>
        <dbReference type="ARBA" id="ARBA00047890"/>
    </source>
</evidence>
<proteinExistence type="inferred from homology"/>
<gene>
    <name evidence="10" type="ORF">MNBD_IGNAVI01-2695</name>
</gene>
<dbReference type="PIRSF" id="PIRSF006293">
    <property type="entry name" value="ExsB"/>
    <property type="match status" value="1"/>
</dbReference>
<keyword evidence="2 10" id="KW-0436">Ligase</keyword>
<dbReference type="InterPro" id="IPR014729">
    <property type="entry name" value="Rossmann-like_a/b/a_fold"/>
</dbReference>
<evidence type="ECO:0000256" key="2">
    <source>
        <dbReference type="ARBA" id="ARBA00022598"/>
    </source>
</evidence>
<dbReference type="CDD" id="cd01995">
    <property type="entry name" value="QueC-like"/>
    <property type="match status" value="1"/>
</dbReference>
<keyword evidence="3" id="KW-0479">Metal-binding</keyword>
<dbReference type="PANTHER" id="PTHR42914">
    <property type="entry name" value="7-CYANO-7-DEAZAGUANINE SYNTHASE"/>
    <property type="match status" value="1"/>
</dbReference>
<sequence>MNKKKLAVVAVSGGLDSCVTSAIANEKYDLALAHINYGQRTQNRELKAFNDIADYYNAAKRIVIDFNHLSKIGGSSLTDKSIEVTKANLETEEIPTSYVPFRNANILTACVSWAEVIGAEAVFIGAVFEDSSGYPDCRPDFFNAFNKIIELGTKPDTNISVRTPIILMEKSEIIKEGIKLNAPLHLTWSCYQNEDEACGVCDSCALRLRGFQQVGIEDPIKYKVRPKYF</sequence>
<dbReference type="NCBIfam" id="TIGR00364">
    <property type="entry name" value="7-cyano-7-deazaguanine synthase QueC"/>
    <property type="match status" value="1"/>
</dbReference>
<keyword evidence="4" id="KW-0547">Nucleotide-binding</keyword>